<comment type="caution">
    <text evidence="2">The sequence shown here is derived from an EMBL/GenBank/DDBJ whole genome shotgun (WGS) entry which is preliminary data.</text>
</comment>
<proteinExistence type="predicted"/>
<dbReference type="AlphaFoldDB" id="A0AAX0TWK1"/>
<dbReference type="RefSeq" id="WP_085916944.1">
    <property type="nucleotide sequence ID" value="NZ_AP022077.1"/>
</dbReference>
<dbReference type="EMBL" id="NXDV01000003">
    <property type="protein sequence ID" value="PHQ03542.1"/>
    <property type="molecule type" value="Genomic_DNA"/>
</dbReference>
<keyword evidence="1" id="KW-0472">Membrane</keyword>
<dbReference type="Proteomes" id="UP000223291">
    <property type="component" value="Unassembled WGS sequence"/>
</dbReference>
<accession>A0AAX0TWK1</accession>
<gene>
    <name evidence="2" type="ORF">CPI82_05200</name>
</gene>
<dbReference type="GeneID" id="92895721"/>
<reference evidence="2 3" key="1">
    <citation type="submission" date="2017-09" db="EMBL/GenBank/DDBJ databases">
        <title>Draft genome of Acinetobacter baumannii strain I43, a mercury resistant bacteria.</title>
        <authorList>
            <person name="Siqueira K.A."/>
            <person name="Mello I.S."/>
            <person name="Mendes T.A."/>
            <person name="Soares M.A."/>
        </authorList>
    </citation>
    <scope>NUCLEOTIDE SEQUENCE [LARGE SCALE GENOMIC DNA]</scope>
    <source>
        <strain evidence="2 3">I43</strain>
    </source>
</reference>
<keyword evidence="1" id="KW-0812">Transmembrane</keyword>
<keyword evidence="1" id="KW-1133">Transmembrane helix</keyword>
<feature type="transmembrane region" description="Helical" evidence="1">
    <location>
        <begin position="12"/>
        <end position="34"/>
    </location>
</feature>
<evidence type="ECO:0000256" key="1">
    <source>
        <dbReference type="SAM" id="Phobius"/>
    </source>
</evidence>
<evidence type="ECO:0000313" key="2">
    <source>
        <dbReference type="EMBL" id="PHQ03542.1"/>
    </source>
</evidence>
<organism evidence="2 3">
    <name type="scientific">Acinetobacter baumannii</name>
    <dbReference type="NCBI Taxonomy" id="470"/>
    <lineage>
        <taxon>Bacteria</taxon>
        <taxon>Pseudomonadati</taxon>
        <taxon>Pseudomonadota</taxon>
        <taxon>Gammaproteobacteria</taxon>
        <taxon>Moraxellales</taxon>
        <taxon>Moraxellaceae</taxon>
        <taxon>Acinetobacter</taxon>
        <taxon>Acinetobacter calcoaceticus/baumannii complex</taxon>
    </lineage>
</organism>
<protein>
    <submittedName>
        <fullName evidence="2">Uncharacterized protein</fullName>
    </submittedName>
</protein>
<name>A0AAX0TWK1_ACIBA</name>
<evidence type="ECO:0000313" key="3">
    <source>
        <dbReference type="Proteomes" id="UP000223291"/>
    </source>
</evidence>
<sequence>MDILKFLRSFNTVGTYLAMATIVLIIMVIFFYIIEPK</sequence>